<evidence type="ECO:0000256" key="7">
    <source>
        <dbReference type="ARBA" id="ARBA00022660"/>
    </source>
</evidence>
<evidence type="ECO:0000256" key="12">
    <source>
        <dbReference type="ARBA" id="ARBA00023027"/>
    </source>
</evidence>
<keyword evidence="12 17" id="KW-0520">NAD</keyword>
<evidence type="ECO:0000256" key="8">
    <source>
        <dbReference type="ARBA" id="ARBA00022692"/>
    </source>
</evidence>
<feature type="transmembrane region" description="Helical" evidence="17">
    <location>
        <begin position="243"/>
        <end position="261"/>
    </location>
</feature>
<evidence type="ECO:0000259" key="18">
    <source>
        <dbReference type="Pfam" id="PF00361"/>
    </source>
</evidence>
<dbReference type="PRINTS" id="PR01437">
    <property type="entry name" value="NUOXDRDTASE4"/>
</dbReference>
<evidence type="ECO:0000256" key="5">
    <source>
        <dbReference type="ARBA" id="ARBA00021006"/>
    </source>
</evidence>
<keyword evidence="6 17" id="KW-0813">Transport</keyword>
<keyword evidence="10 17" id="KW-0249">Electron transport</keyword>
<keyword evidence="13 17" id="KW-0830">Ubiquinone</keyword>
<geneLocation type="mitochondrion" evidence="20"/>
<dbReference type="EC" id="7.1.1.2" evidence="4 17"/>
<gene>
    <name evidence="20" type="primary">nad4</name>
</gene>
<comment type="subcellular location">
    <subcellularLocation>
        <location evidence="2 17">Mitochondrion membrane</location>
        <topology evidence="2 17">Multi-pass membrane protein</topology>
    </subcellularLocation>
</comment>
<comment type="function">
    <text evidence="1">Core subunit of the mitochondrial membrane respiratory chain NADH dehydrogenase (Complex I) that is believed to belong to the minimal assembly required for catalysis. Complex I functions in the transfer of electrons from NADH to the respiratory chain. The immediate electron acceptor for the enzyme is believed to be ubiquinone.</text>
</comment>
<dbReference type="Pfam" id="PF01059">
    <property type="entry name" value="Oxidored_q5_N"/>
    <property type="match status" value="1"/>
</dbReference>
<evidence type="ECO:0000256" key="3">
    <source>
        <dbReference type="ARBA" id="ARBA00009025"/>
    </source>
</evidence>
<evidence type="ECO:0000256" key="13">
    <source>
        <dbReference type="ARBA" id="ARBA00023075"/>
    </source>
</evidence>
<reference evidence="20" key="1">
    <citation type="journal article" date="2019" name="Int. J. Biol. Macromol.">
        <title>Structural features and phylogenetic implications of four new mitogenomes of Centrotinae (Hemiptera: Membracidae).</title>
        <authorList>
            <person name="Hu K."/>
            <person name="Yuan F."/>
            <person name="Dietrich C.H."/>
            <person name="Yuan X.Q."/>
        </authorList>
    </citation>
    <scope>NUCLEOTIDE SEQUENCE</scope>
</reference>
<feature type="transmembrane region" description="Helical" evidence="17">
    <location>
        <begin position="211"/>
        <end position="231"/>
    </location>
</feature>
<evidence type="ECO:0000256" key="16">
    <source>
        <dbReference type="ARBA" id="ARBA00049551"/>
    </source>
</evidence>
<feature type="transmembrane region" description="Helical" evidence="17">
    <location>
        <begin position="6"/>
        <end position="23"/>
    </location>
</feature>
<feature type="transmembrane region" description="Helical" evidence="17">
    <location>
        <begin position="178"/>
        <end position="199"/>
    </location>
</feature>
<dbReference type="GO" id="GO:0048039">
    <property type="term" value="F:ubiquinone binding"/>
    <property type="evidence" value="ECO:0007669"/>
    <property type="project" value="TreeGrafter"/>
</dbReference>
<keyword evidence="14 17" id="KW-0496">Mitochondrion</keyword>
<evidence type="ECO:0000313" key="20">
    <source>
        <dbReference type="EMBL" id="QEG98455.1"/>
    </source>
</evidence>
<dbReference type="InterPro" id="IPR000260">
    <property type="entry name" value="NADH4_N"/>
</dbReference>
<evidence type="ECO:0000256" key="11">
    <source>
        <dbReference type="ARBA" id="ARBA00022989"/>
    </source>
</evidence>
<evidence type="ECO:0000259" key="19">
    <source>
        <dbReference type="Pfam" id="PF01059"/>
    </source>
</evidence>
<proteinExistence type="inferred from homology"/>
<feature type="transmembrane region" description="Helical" evidence="17">
    <location>
        <begin position="332"/>
        <end position="356"/>
    </location>
</feature>
<organism evidence="20">
    <name type="scientific">Leptocentrus albolineatus</name>
    <dbReference type="NCBI Taxonomy" id="2605028"/>
    <lineage>
        <taxon>Eukaryota</taxon>
        <taxon>Metazoa</taxon>
        <taxon>Ecdysozoa</taxon>
        <taxon>Arthropoda</taxon>
        <taxon>Hexapoda</taxon>
        <taxon>Insecta</taxon>
        <taxon>Pterygota</taxon>
        <taxon>Neoptera</taxon>
        <taxon>Paraneoptera</taxon>
        <taxon>Hemiptera</taxon>
        <taxon>Auchenorrhyncha</taxon>
        <taxon>Membracoidea</taxon>
        <taxon>Membracidae</taxon>
        <taxon>Leptocentrus</taxon>
    </lineage>
</organism>
<evidence type="ECO:0000256" key="6">
    <source>
        <dbReference type="ARBA" id="ARBA00022448"/>
    </source>
</evidence>
<evidence type="ECO:0000256" key="15">
    <source>
        <dbReference type="ARBA" id="ARBA00023136"/>
    </source>
</evidence>
<evidence type="ECO:0000256" key="17">
    <source>
        <dbReference type="RuleBase" id="RU003297"/>
    </source>
</evidence>
<dbReference type="GO" id="GO:0042773">
    <property type="term" value="P:ATP synthesis coupled electron transport"/>
    <property type="evidence" value="ECO:0007669"/>
    <property type="project" value="InterPro"/>
</dbReference>
<dbReference type="EMBL" id="MK746137">
    <property type="protein sequence ID" value="QEG98455.1"/>
    <property type="molecule type" value="Genomic_DNA"/>
</dbReference>
<dbReference type="GO" id="GO:0008137">
    <property type="term" value="F:NADH dehydrogenase (ubiquinone) activity"/>
    <property type="evidence" value="ECO:0007669"/>
    <property type="project" value="UniProtKB-UniRule"/>
</dbReference>
<evidence type="ECO:0000256" key="10">
    <source>
        <dbReference type="ARBA" id="ARBA00022982"/>
    </source>
</evidence>
<feature type="transmembrane region" description="Helical" evidence="17">
    <location>
        <begin position="268"/>
        <end position="290"/>
    </location>
</feature>
<dbReference type="InterPro" id="IPR003918">
    <property type="entry name" value="NADH_UbQ_OxRdtase"/>
</dbReference>
<comment type="function">
    <text evidence="17">Core subunit of the mitochondrial membrane respiratory chain NADH dehydrogenase (Complex I) which catalyzes electron transfer from NADH through the respiratory chain, using ubiquinone as an electron acceptor. Essential for the catalytic activity and assembly of complex I.</text>
</comment>
<keyword evidence="8 17" id="KW-0812">Transmembrane</keyword>
<keyword evidence="15 17" id="KW-0472">Membrane</keyword>
<feature type="transmembrane region" description="Helical" evidence="17">
    <location>
        <begin position="376"/>
        <end position="395"/>
    </location>
</feature>
<evidence type="ECO:0000256" key="14">
    <source>
        <dbReference type="ARBA" id="ARBA00023128"/>
    </source>
</evidence>
<feature type="transmembrane region" description="Helical" evidence="17">
    <location>
        <begin position="55"/>
        <end position="72"/>
    </location>
</feature>
<evidence type="ECO:0000256" key="4">
    <source>
        <dbReference type="ARBA" id="ARBA00012944"/>
    </source>
</evidence>
<feature type="transmembrane region" description="Helical" evidence="17">
    <location>
        <begin position="416"/>
        <end position="435"/>
    </location>
</feature>
<keyword evidence="9" id="KW-1278">Translocase</keyword>
<protein>
    <recommendedName>
        <fullName evidence="5 17">NADH-ubiquinone oxidoreductase chain 4</fullName>
        <ecNumber evidence="4 17">7.1.1.2</ecNumber>
    </recommendedName>
</protein>
<dbReference type="InterPro" id="IPR001750">
    <property type="entry name" value="ND/Mrp_TM"/>
</dbReference>
<comment type="catalytic activity">
    <reaction evidence="16 17">
        <text>a ubiquinone + NADH + 5 H(+)(in) = a ubiquinol + NAD(+) + 4 H(+)(out)</text>
        <dbReference type="Rhea" id="RHEA:29091"/>
        <dbReference type="Rhea" id="RHEA-COMP:9565"/>
        <dbReference type="Rhea" id="RHEA-COMP:9566"/>
        <dbReference type="ChEBI" id="CHEBI:15378"/>
        <dbReference type="ChEBI" id="CHEBI:16389"/>
        <dbReference type="ChEBI" id="CHEBI:17976"/>
        <dbReference type="ChEBI" id="CHEBI:57540"/>
        <dbReference type="ChEBI" id="CHEBI:57945"/>
        <dbReference type="EC" id="7.1.1.2"/>
    </reaction>
</comment>
<sequence>MMGFFLFLFFMIPMVFMNFWYSYQFFYMFFIFMFMFLNINMSFTCLSYFMGIDYISFSLIILSFYIISLMNLASSFMFNYNTSFFSLVNYFICLFLFFIFFSLNMFVMYMSFEFILVPLVILILGWGYQPERLLSGIYLFFYTLFGSLPLFVFILYLYNDFYLLSFSFELYFNFNFFFHLMLVIPFLIKLPMFMLHFWLPKAHVQAPISGSMILAGLMLKIGGYGLIRLIYINEVFFFNYSYVWFSLGVLGSLMVSMVCLVQVDMKSLIAYSSVCHMGLCLVGILTMSYVGLFGSLVMMISHGLCSSALFCLANICYLRLNSRSLYLIKGMISFMPSLSFFWFLFICFNLGCPPSINFLSELVIIMSSIYYFDFSYFYLLMSCFFCACFSFYLYSYSQHGMFIDMYSYCNITVSEYLLLINHLFPLFMLCFLFMIF</sequence>
<name>A0A5B9T397_9HEMI</name>
<dbReference type="PANTHER" id="PTHR43507:SF20">
    <property type="entry name" value="NADH-UBIQUINONE OXIDOREDUCTASE CHAIN 4"/>
    <property type="match status" value="1"/>
</dbReference>
<keyword evidence="7 17" id="KW-0679">Respiratory chain</keyword>
<dbReference type="GO" id="GO:0015990">
    <property type="term" value="P:electron transport coupled proton transport"/>
    <property type="evidence" value="ECO:0007669"/>
    <property type="project" value="TreeGrafter"/>
</dbReference>
<evidence type="ECO:0000256" key="1">
    <source>
        <dbReference type="ARBA" id="ARBA00003257"/>
    </source>
</evidence>
<feature type="transmembrane region" description="Helical" evidence="17">
    <location>
        <begin position="30"/>
        <end position="49"/>
    </location>
</feature>
<feature type="domain" description="NADH:ubiquinone oxidoreductase chain 4 N-terminal" evidence="19">
    <location>
        <begin position="1"/>
        <end position="98"/>
    </location>
</feature>
<evidence type="ECO:0000256" key="2">
    <source>
        <dbReference type="ARBA" id="ARBA00004225"/>
    </source>
</evidence>
<feature type="transmembrane region" description="Helical" evidence="17">
    <location>
        <begin position="84"/>
        <end position="103"/>
    </location>
</feature>
<dbReference type="GO" id="GO:0003954">
    <property type="term" value="F:NADH dehydrogenase activity"/>
    <property type="evidence" value="ECO:0007669"/>
    <property type="project" value="TreeGrafter"/>
</dbReference>
<dbReference type="PANTHER" id="PTHR43507">
    <property type="entry name" value="NADH-UBIQUINONE OXIDOREDUCTASE CHAIN 4"/>
    <property type="match status" value="1"/>
</dbReference>
<dbReference type="Pfam" id="PF00361">
    <property type="entry name" value="Proton_antipo_M"/>
    <property type="match status" value="1"/>
</dbReference>
<keyword evidence="11 17" id="KW-1133">Transmembrane helix</keyword>
<comment type="similarity">
    <text evidence="3 17">Belongs to the complex I subunit 4 family.</text>
</comment>
<feature type="transmembrane region" description="Helical" evidence="17">
    <location>
        <begin position="109"/>
        <end position="127"/>
    </location>
</feature>
<accession>A0A5B9T397</accession>
<feature type="transmembrane region" description="Helical" evidence="17">
    <location>
        <begin position="296"/>
        <end position="320"/>
    </location>
</feature>
<evidence type="ECO:0000256" key="9">
    <source>
        <dbReference type="ARBA" id="ARBA00022967"/>
    </source>
</evidence>
<dbReference type="GO" id="GO:0031966">
    <property type="term" value="C:mitochondrial membrane"/>
    <property type="evidence" value="ECO:0007669"/>
    <property type="project" value="UniProtKB-SubCell"/>
</dbReference>
<feature type="transmembrane region" description="Helical" evidence="17">
    <location>
        <begin position="139"/>
        <end position="158"/>
    </location>
</feature>
<dbReference type="AlphaFoldDB" id="A0A5B9T397"/>
<feature type="domain" description="NADH:quinone oxidoreductase/Mrp antiporter transmembrane" evidence="18">
    <location>
        <begin position="102"/>
        <end position="371"/>
    </location>
</feature>